<dbReference type="EMBL" id="LGRX02004942">
    <property type="protein sequence ID" value="KAK3279406.1"/>
    <property type="molecule type" value="Genomic_DNA"/>
</dbReference>
<protein>
    <submittedName>
        <fullName evidence="3">Uncharacterized protein</fullName>
    </submittedName>
</protein>
<feature type="coiled-coil region" evidence="1">
    <location>
        <begin position="1012"/>
        <end position="1076"/>
    </location>
</feature>
<evidence type="ECO:0000256" key="2">
    <source>
        <dbReference type="SAM" id="MobiDB-lite"/>
    </source>
</evidence>
<feature type="coiled-coil region" evidence="1">
    <location>
        <begin position="791"/>
        <end position="956"/>
    </location>
</feature>
<dbReference type="Proteomes" id="UP001190700">
    <property type="component" value="Unassembled WGS sequence"/>
</dbReference>
<sequence>MVDQPQPDSGDRSCSKPPIDQSRQATWQARTTPEVAVQTPVPGQAKLTRRNSHSDLQSAGSAPRRPSPGNCGPRDDTMKPGTALHIGASFLDSILECNSFIALQVVEAEQIVENVMALGKRGSGKGTQLTVQSQWMVLANALNVQCEALQSQGENIPKTPRSKGALPVDRGTVEQLTQREALRAALRTSLAKLQRLQGAVRRRVTELKNGGEAHAQSSEIEANELVEVQQSAKGLAAELRLLQQTVRELVGSAGEGAGGVTYAVWTQKLGAMVRQKEELGRELVEAQAEAQAEALKLETAQRDVEAYEREHTANLKLVRGLAADTGTRKACTRQGWSQKSQLLTKEHSAVTLELRGLRGERLSSPGQVARRASRLIELEQHSLDVASELQEVHAVLAQVQQMPIVATRPAAGHGSMRQPNLDWEDRARVLELELGDLTTSQQQSQDRAARRSSALESTCVDRQRSCQAWQRKAQSLEHAVDAVAEQMCALGEEMKAQLDPLYTPSAQAQALGAESPERQLETLQAQLAEVEGKLEKYQAATPRNERAMSVAGWMERVATLQATEAALHGHLRELEGAEAAENAKDGQTSGATQRAILALQEQLTAVQEQLASAESMVQEDEAVSLAKQPSVNSQLRVLLTQRVQLENSIMELMELVERRRQMVVDFTAKQLFSSQATFGADAGADAAEAREGGTPTAKGQKASSEAGGMRATAEGAREPQMDQDPASARAAEGVKQLEGAGTPQKSGRDGAHRWPSTQKVVEQSVVQRVTQLEVQGNTRISKQVAAIMKQRDAAQEELAGTQAALEEEQQKSDSMRRELLATKEEMASTQGMLEYEREKNEQLETEVSEMKEKLEASDLWFAAQVTASSKQRHENVSSYKRQVAQLVQEKEDLVEHLTFVENKLQERERELEDQQNDAAIRLGKSMDQVTELTERVVSAEEAVVSAEDDAEDARALMVHLQVLMLVMQHAHATARTAAALPQSNPRRGKRVACPDMPLPNGNTPDAACQVELTAVECQLARATRRFKNVQQQLRHGDATTEVSSSRVTSGSAAAQVDELEARRAELERLVTEAKRSLYIMNPMVGGAETKEGQLLGGREARALLSFDVFQRDRSASLAEWAECVSDEQLTSEGEPSIEQTSERWRARMVAAQDAVAAAQSRAGVQRAMLSCLSQAVVRWEHAASKRDGDLLTSDKTTRTARQLVAEIEARHDPDAGANGQCVAPSAVKAASTSGQAQPPPKVAPAPPPPAQSLQVQIADDSSEAERLTGDKSAGDLADPPVTIQCLDENVKDGTPKNRLGGNFYISNPTFDAEDT</sequence>
<feature type="coiled-coil region" evidence="1">
    <location>
        <begin position="269"/>
        <end position="310"/>
    </location>
</feature>
<feature type="region of interest" description="Disordered" evidence="2">
    <location>
        <begin position="1209"/>
        <end position="1315"/>
    </location>
</feature>
<reference evidence="3 4" key="1">
    <citation type="journal article" date="2015" name="Genome Biol. Evol.">
        <title>Comparative Genomics of a Bacterivorous Green Alga Reveals Evolutionary Causalities and Consequences of Phago-Mixotrophic Mode of Nutrition.</title>
        <authorList>
            <person name="Burns J.A."/>
            <person name="Paasch A."/>
            <person name="Narechania A."/>
            <person name="Kim E."/>
        </authorList>
    </citation>
    <scope>NUCLEOTIDE SEQUENCE [LARGE SCALE GENOMIC DNA]</scope>
    <source>
        <strain evidence="3 4">PLY_AMNH</strain>
    </source>
</reference>
<evidence type="ECO:0000256" key="1">
    <source>
        <dbReference type="SAM" id="Coils"/>
    </source>
</evidence>
<gene>
    <name evidence="3" type="ORF">CYMTET_12714</name>
</gene>
<feature type="region of interest" description="Disordered" evidence="2">
    <location>
        <begin position="683"/>
        <end position="759"/>
    </location>
</feature>
<feature type="coiled-coil region" evidence="1">
    <location>
        <begin position="513"/>
        <end position="616"/>
    </location>
</feature>
<feature type="region of interest" description="Disordered" evidence="2">
    <location>
        <begin position="1"/>
        <end position="80"/>
    </location>
</feature>
<proteinExistence type="predicted"/>
<name>A0AAE0LBJ9_9CHLO</name>
<feature type="compositionally biased region" description="Basic and acidic residues" evidence="2">
    <location>
        <begin position="1263"/>
        <end position="1273"/>
    </location>
</feature>
<accession>A0AAE0LBJ9</accession>
<evidence type="ECO:0000313" key="3">
    <source>
        <dbReference type="EMBL" id="KAK3279406.1"/>
    </source>
</evidence>
<keyword evidence="4" id="KW-1185">Reference proteome</keyword>
<evidence type="ECO:0000313" key="4">
    <source>
        <dbReference type="Proteomes" id="UP001190700"/>
    </source>
</evidence>
<keyword evidence="1" id="KW-0175">Coiled coil</keyword>
<feature type="compositionally biased region" description="Polar residues" evidence="2">
    <location>
        <begin position="21"/>
        <end position="31"/>
    </location>
</feature>
<comment type="caution">
    <text evidence="3">The sequence shown here is derived from an EMBL/GenBank/DDBJ whole genome shotgun (WGS) entry which is preliminary data.</text>
</comment>
<feature type="compositionally biased region" description="Pro residues" evidence="2">
    <location>
        <begin position="1237"/>
        <end position="1250"/>
    </location>
</feature>
<organism evidence="3 4">
    <name type="scientific">Cymbomonas tetramitiformis</name>
    <dbReference type="NCBI Taxonomy" id="36881"/>
    <lineage>
        <taxon>Eukaryota</taxon>
        <taxon>Viridiplantae</taxon>
        <taxon>Chlorophyta</taxon>
        <taxon>Pyramimonadophyceae</taxon>
        <taxon>Pyramimonadales</taxon>
        <taxon>Pyramimonadaceae</taxon>
        <taxon>Cymbomonas</taxon>
    </lineage>
</organism>